<feature type="chain" id="PRO_5004270222" evidence="2">
    <location>
        <begin position="18"/>
        <end position="118"/>
    </location>
</feature>
<keyword evidence="2" id="KW-0732">Signal</keyword>
<dbReference type="AlphaFoldDB" id="Q69KQ3"/>
<evidence type="ECO:0000256" key="2">
    <source>
        <dbReference type="SAM" id="SignalP"/>
    </source>
</evidence>
<protein>
    <submittedName>
        <fullName evidence="3">Uncharacterized protein</fullName>
    </submittedName>
</protein>
<feature type="region of interest" description="Disordered" evidence="1">
    <location>
        <begin position="41"/>
        <end position="118"/>
    </location>
</feature>
<dbReference type="Proteomes" id="UP000000763">
    <property type="component" value="Chromosome 7"/>
</dbReference>
<reference evidence="4" key="2">
    <citation type="journal article" date="2008" name="Nucleic Acids Res.">
        <title>The rice annotation project database (RAP-DB): 2008 update.</title>
        <authorList>
            <consortium name="The rice annotation project (RAP)"/>
        </authorList>
    </citation>
    <scope>GENOME REANNOTATION</scope>
    <source>
        <strain evidence="4">cv. Nipponbare</strain>
    </source>
</reference>
<evidence type="ECO:0000313" key="3">
    <source>
        <dbReference type="EMBL" id="BAD31886.1"/>
    </source>
</evidence>
<sequence>MIFRRFSVFLLLKKSLNQFIAQYCPRADVSKGWGGADMRAPLDSGAKRGRGGGWQAGPLGSVTRGGKAAWLGSASSRPAGCGEGGARARSPATATGGGRRRRTAQRRRRRPKRQRERP</sequence>
<evidence type="ECO:0000256" key="1">
    <source>
        <dbReference type="SAM" id="MobiDB-lite"/>
    </source>
</evidence>
<feature type="signal peptide" evidence="2">
    <location>
        <begin position="1"/>
        <end position="17"/>
    </location>
</feature>
<feature type="compositionally biased region" description="Basic residues" evidence="1">
    <location>
        <begin position="98"/>
        <end position="118"/>
    </location>
</feature>
<accession>Q69KQ3</accession>
<gene>
    <name evidence="3" type="primary">OSJNBa0040C06.29</name>
</gene>
<evidence type="ECO:0000313" key="4">
    <source>
        <dbReference type="Proteomes" id="UP000000763"/>
    </source>
</evidence>
<proteinExistence type="predicted"/>
<reference evidence="4" key="1">
    <citation type="journal article" date="2005" name="Nature">
        <title>The map-based sequence of the rice genome.</title>
        <authorList>
            <consortium name="International rice genome sequencing project (IRGSP)"/>
            <person name="Matsumoto T."/>
            <person name="Wu J."/>
            <person name="Kanamori H."/>
            <person name="Katayose Y."/>
            <person name="Fujisawa M."/>
            <person name="Namiki N."/>
            <person name="Mizuno H."/>
            <person name="Yamamoto K."/>
            <person name="Antonio B.A."/>
            <person name="Baba T."/>
            <person name="Sakata K."/>
            <person name="Nagamura Y."/>
            <person name="Aoki H."/>
            <person name="Arikawa K."/>
            <person name="Arita K."/>
            <person name="Bito T."/>
            <person name="Chiden Y."/>
            <person name="Fujitsuka N."/>
            <person name="Fukunaka R."/>
            <person name="Hamada M."/>
            <person name="Harada C."/>
            <person name="Hayashi A."/>
            <person name="Hijishita S."/>
            <person name="Honda M."/>
            <person name="Hosokawa S."/>
            <person name="Ichikawa Y."/>
            <person name="Idonuma A."/>
            <person name="Iijima M."/>
            <person name="Ikeda M."/>
            <person name="Ikeno M."/>
            <person name="Ito K."/>
            <person name="Ito S."/>
            <person name="Ito T."/>
            <person name="Ito Y."/>
            <person name="Ito Y."/>
            <person name="Iwabuchi A."/>
            <person name="Kamiya K."/>
            <person name="Karasawa W."/>
            <person name="Kurita K."/>
            <person name="Katagiri S."/>
            <person name="Kikuta A."/>
            <person name="Kobayashi H."/>
            <person name="Kobayashi N."/>
            <person name="Machita K."/>
            <person name="Maehara T."/>
            <person name="Masukawa M."/>
            <person name="Mizubayashi T."/>
            <person name="Mukai Y."/>
            <person name="Nagasaki H."/>
            <person name="Nagata Y."/>
            <person name="Naito S."/>
            <person name="Nakashima M."/>
            <person name="Nakama Y."/>
            <person name="Nakamichi Y."/>
            <person name="Nakamura M."/>
            <person name="Meguro A."/>
            <person name="Negishi M."/>
            <person name="Ohta I."/>
            <person name="Ohta T."/>
            <person name="Okamoto M."/>
            <person name="Ono N."/>
            <person name="Saji S."/>
            <person name="Sakaguchi M."/>
            <person name="Sakai K."/>
            <person name="Shibata M."/>
            <person name="Shimokawa T."/>
            <person name="Song J."/>
            <person name="Takazaki Y."/>
            <person name="Terasawa K."/>
            <person name="Tsugane M."/>
            <person name="Tsuji K."/>
            <person name="Ueda S."/>
            <person name="Waki K."/>
            <person name="Yamagata H."/>
            <person name="Yamamoto M."/>
            <person name="Yamamoto S."/>
            <person name="Yamane H."/>
            <person name="Yoshiki S."/>
            <person name="Yoshihara R."/>
            <person name="Yukawa K."/>
            <person name="Zhong H."/>
            <person name="Yano M."/>
            <person name="Yuan Q."/>
            <person name="Ouyang S."/>
            <person name="Liu J."/>
            <person name="Jones K.M."/>
            <person name="Gansberger K."/>
            <person name="Moffat K."/>
            <person name="Hill J."/>
            <person name="Bera J."/>
            <person name="Fadrosh D."/>
            <person name="Jin S."/>
            <person name="Johri S."/>
            <person name="Kim M."/>
            <person name="Overton L."/>
            <person name="Reardon M."/>
            <person name="Tsitrin T."/>
            <person name="Vuong H."/>
            <person name="Weaver B."/>
            <person name="Ciecko A."/>
            <person name="Tallon L."/>
            <person name="Jackson J."/>
            <person name="Pai G."/>
            <person name="Aken S.V."/>
            <person name="Utterback T."/>
            <person name="Reidmuller S."/>
            <person name="Feldblyum T."/>
            <person name="Hsiao J."/>
            <person name="Zismann V."/>
            <person name="Iobst S."/>
            <person name="de Vazeille A.R."/>
            <person name="Buell C.R."/>
            <person name="Ying K."/>
            <person name="Li Y."/>
            <person name="Lu T."/>
            <person name="Huang Y."/>
            <person name="Zhao Q."/>
            <person name="Feng Q."/>
            <person name="Zhang L."/>
            <person name="Zhu J."/>
            <person name="Weng Q."/>
            <person name="Mu J."/>
            <person name="Lu Y."/>
            <person name="Fan D."/>
            <person name="Liu Y."/>
            <person name="Guan J."/>
            <person name="Zhang Y."/>
            <person name="Yu S."/>
            <person name="Liu X."/>
            <person name="Zhang Y."/>
            <person name="Hong G."/>
            <person name="Han B."/>
            <person name="Choisne N."/>
            <person name="Demange N."/>
            <person name="Orjeda G."/>
            <person name="Samain S."/>
            <person name="Cattolico L."/>
            <person name="Pelletier E."/>
            <person name="Couloux A."/>
            <person name="Segurens B."/>
            <person name="Wincker P."/>
            <person name="D'Hont A."/>
            <person name="Scarpelli C."/>
            <person name="Weissenbach J."/>
            <person name="Salanoubat M."/>
            <person name="Quetier F."/>
            <person name="Yu Y."/>
            <person name="Kim H.R."/>
            <person name="Rambo T."/>
            <person name="Currie J."/>
            <person name="Collura K."/>
            <person name="Luo M."/>
            <person name="Yang T."/>
            <person name="Ammiraju J.S.S."/>
            <person name="Engler F."/>
            <person name="Soderlund C."/>
            <person name="Wing R.A."/>
            <person name="Palmer L.E."/>
            <person name="de la Bastide M."/>
            <person name="Spiegel L."/>
            <person name="Nascimento L."/>
            <person name="Zutavern T."/>
            <person name="O'Shaughnessy A."/>
            <person name="Dike S."/>
            <person name="Dedhia N."/>
            <person name="Preston R."/>
            <person name="Balija V."/>
            <person name="McCombie W.R."/>
            <person name="Chow T."/>
            <person name="Chen H."/>
            <person name="Chung M."/>
            <person name="Chen C."/>
            <person name="Shaw J."/>
            <person name="Wu H."/>
            <person name="Hsiao K."/>
            <person name="Chao Y."/>
            <person name="Chu M."/>
            <person name="Cheng C."/>
            <person name="Hour A."/>
            <person name="Lee P."/>
            <person name="Lin S."/>
            <person name="Lin Y."/>
            <person name="Liou J."/>
            <person name="Liu S."/>
            <person name="Hsing Y."/>
            <person name="Raghuvanshi S."/>
            <person name="Mohanty A."/>
            <person name="Bharti A.K."/>
            <person name="Gaur A."/>
            <person name="Gupta V."/>
            <person name="Kumar D."/>
            <person name="Ravi V."/>
            <person name="Vij S."/>
            <person name="Kapur A."/>
            <person name="Khurana P."/>
            <person name="Khurana P."/>
            <person name="Khurana J.P."/>
            <person name="Tyagi A.K."/>
            <person name="Gaikwad K."/>
            <person name="Singh A."/>
            <person name="Dalal V."/>
            <person name="Srivastava S."/>
            <person name="Dixit A."/>
            <person name="Pal A.K."/>
            <person name="Ghazi I.A."/>
            <person name="Yadav M."/>
            <person name="Pandit A."/>
            <person name="Bhargava A."/>
            <person name="Sureshbabu K."/>
            <person name="Batra K."/>
            <person name="Sharma T.R."/>
            <person name="Mohapatra T."/>
            <person name="Singh N.K."/>
            <person name="Messing J."/>
            <person name="Nelson A.B."/>
            <person name="Fuks G."/>
            <person name="Kavchok S."/>
            <person name="Keizer G."/>
            <person name="Linton E."/>
            <person name="Llaca V."/>
            <person name="Song R."/>
            <person name="Tanyolac B."/>
            <person name="Young S."/>
            <person name="Ho-Il K."/>
            <person name="Hahn J.H."/>
            <person name="Sangsakoo G."/>
            <person name="Vanavichit A."/>
            <person name="de Mattos Luiz.A.T."/>
            <person name="Zimmer P.D."/>
            <person name="Malone G."/>
            <person name="Dellagostin O."/>
            <person name="de Oliveira A.C."/>
            <person name="Bevan M."/>
            <person name="Bancroft I."/>
            <person name="Minx P."/>
            <person name="Cordum H."/>
            <person name="Wilson R."/>
            <person name="Cheng Z."/>
            <person name="Jin W."/>
            <person name="Jiang J."/>
            <person name="Leong S.A."/>
            <person name="Iwama H."/>
            <person name="Gojobori T."/>
            <person name="Itoh T."/>
            <person name="Niimura Y."/>
            <person name="Fujii Y."/>
            <person name="Habara T."/>
            <person name="Sakai H."/>
            <person name="Sato Y."/>
            <person name="Wilson G."/>
            <person name="Kumar K."/>
            <person name="McCouch S."/>
            <person name="Juretic N."/>
            <person name="Hoen D."/>
            <person name="Wright S."/>
            <person name="Bruskiewich R."/>
            <person name="Bureau T."/>
            <person name="Miyao A."/>
            <person name="Hirochika H."/>
            <person name="Nishikawa T."/>
            <person name="Kadowaki K."/>
            <person name="Sugiura M."/>
            <person name="Burr B."/>
            <person name="Sasaki T."/>
        </authorList>
    </citation>
    <scope>NUCLEOTIDE SEQUENCE [LARGE SCALE GENOMIC DNA]</scope>
    <source>
        <strain evidence="4">cv. Nipponbare</strain>
    </source>
</reference>
<name>Q69KQ3_ORYSJ</name>
<dbReference type="EMBL" id="AP005911">
    <property type="protein sequence ID" value="BAD31886.1"/>
    <property type="molecule type" value="Genomic_DNA"/>
</dbReference>
<organism evidence="3 4">
    <name type="scientific">Oryza sativa subsp. japonica</name>
    <name type="common">Rice</name>
    <dbReference type="NCBI Taxonomy" id="39947"/>
    <lineage>
        <taxon>Eukaryota</taxon>
        <taxon>Viridiplantae</taxon>
        <taxon>Streptophyta</taxon>
        <taxon>Embryophyta</taxon>
        <taxon>Tracheophyta</taxon>
        <taxon>Spermatophyta</taxon>
        <taxon>Magnoliopsida</taxon>
        <taxon>Liliopsida</taxon>
        <taxon>Poales</taxon>
        <taxon>Poaceae</taxon>
        <taxon>BOP clade</taxon>
        <taxon>Oryzoideae</taxon>
        <taxon>Oryzeae</taxon>
        <taxon>Oryzinae</taxon>
        <taxon>Oryza</taxon>
        <taxon>Oryza sativa</taxon>
    </lineage>
</organism>